<feature type="region of interest" description="Disordered" evidence="1">
    <location>
        <begin position="446"/>
        <end position="484"/>
    </location>
</feature>
<dbReference type="EMBL" id="NMVO01000018">
    <property type="protein sequence ID" value="OYO08701.1"/>
    <property type="molecule type" value="Genomic_DNA"/>
</dbReference>
<feature type="transmembrane region" description="Helical" evidence="2">
    <location>
        <begin position="237"/>
        <end position="258"/>
    </location>
</feature>
<feature type="transmembrane region" description="Helical" evidence="2">
    <location>
        <begin position="185"/>
        <end position="204"/>
    </location>
</feature>
<feature type="transmembrane region" description="Helical" evidence="2">
    <location>
        <begin position="265"/>
        <end position="285"/>
    </location>
</feature>
<name>A0A255FZH5_9ACTN</name>
<sequence>MHLAAANEPDVSDPRLRAALRRNDLPTPAGPGSSWIKRFLKNPFTWATVLLLGFELLCIVLMWQELVPDKRVPGGTMIGLGTETVQQTLPYALITVIPLSLLFLWADRFRPQRFWVWLVTFGWGACVATYFSMQLNTMASEHLSILGNGDPATAPRAATFVAPFVEEAMKATILFFLAIAMRYRWVSMLSGITLAGLSGAGFAFTENILYYTRAVRAAYAYGVDDQMVLQEIFVRRGIFTFFGHPLFTAMTGIGLAFAMRSKSKLVRVLAPVTGFLAAALLHMLFNGTASAGLSEQALLIPLLLVAYPLVITLAIFTVRDFLRQRGLIGARLTDYARMGWLNESDAEFAPKPLTRIRVLWQSLWAGRIISTWRMQRALTELAYLRDSMARGLVDDGGLIREKELLFRIRSLRYRALVAPLPRTVYPWQRRRRSTAGWSAPSYPGPAGLGGNYPAPAPPPAHDVPLGSRATQYSAVDPRWKPPPG</sequence>
<proteinExistence type="predicted"/>
<dbReference type="RefSeq" id="WP_094406907.1">
    <property type="nucleotide sequence ID" value="NZ_NMVO01000018.1"/>
</dbReference>
<dbReference type="GO" id="GO:0008237">
    <property type="term" value="F:metallopeptidase activity"/>
    <property type="evidence" value="ECO:0007669"/>
    <property type="project" value="UniProtKB-KW"/>
</dbReference>
<keyword evidence="3" id="KW-0482">Metalloprotease</keyword>
<accession>A0A255FZH5</accession>
<dbReference type="Pfam" id="PF13367">
    <property type="entry name" value="PrsW-protease"/>
    <property type="match status" value="1"/>
</dbReference>
<keyword evidence="3" id="KW-0378">Hydrolase</keyword>
<keyword evidence="2" id="KW-1133">Transmembrane helix</keyword>
<feature type="transmembrane region" description="Helical" evidence="2">
    <location>
        <begin position="44"/>
        <end position="63"/>
    </location>
</feature>
<protein>
    <submittedName>
        <fullName evidence="3">PrsW family intramembrane metalloprotease</fullName>
    </submittedName>
</protein>
<keyword evidence="2" id="KW-0812">Transmembrane</keyword>
<evidence type="ECO:0000256" key="1">
    <source>
        <dbReference type="SAM" id="MobiDB-lite"/>
    </source>
</evidence>
<reference evidence="3 4" key="1">
    <citation type="submission" date="2017-07" db="EMBL/GenBank/DDBJ databases">
        <title>Draft whole genome sequences of clinical Proprionibacteriaceae strains.</title>
        <authorList>
            <person name="Bernier A.-M."/>
            <person name="Bernard K."/>
            <person name="Domingo M.-C."/>
        </authorList>
    </citation>
    <scope>NUCLEOTIDE SEQUENCE [LARGE SCALE GENOMIC DNA]</scope>
    <source>
        <strain evidence="3 4">NML 030167</strain>
    </source>
</reference>
<dbReference type="InterPro" id="IPR026898">
    <property type="entry name" value="PrsW"/>
</dbReference>
<dbReference type="GO" id="GO:0006508">
    <property type="term" value="P:proteolysis"/>
    <property type="evidence" value="ECO:0007669"/>
    <property type="project" value="UniProtKB-KW"/>
</dbReference>
<evidence type="ECO:0000313" key="3">
    <source>
        <dbReference type="EMBL" id="OYO08701.1"/>
    </source>
</evidence>
<evidence type="ECO:0000313" key="4">
    <source>
        <dbReference type="Proteomes" id="UP000215896"/>
    </source>
</evidence>
<feature type="transmembrane region" description="Helical" evidence="2">
    <location>
        <begin position="89"/>
        <end position="107"/>
    </location>
</feature>
<organism evidence="3 4">
    <name type="scientific">Enemella evansiae</name>
    <dbReference type="NCBI Taxonomy" id="2016499"/>
    <lineage>
        <taxon>Bacteria</taxon>
        <taxon>Bacillati</taxon>
        <taxon>Actinomycetota</taxon>
        <taxon>Actinomycetes</taxon>
        <taxon>Propionibacteriales</taxon>
        <taxon>Propionibacteriaceae</taxon>
        <taxon>Enemella</taxon>
    </lineage>
</organism>
<dbReference type="PANTHER" id="PTHR36844">
    <property type="entry name" value="PROTEASE PRSW"/>
    <property type="match status" value="1"/>
</dbReference>
<feature type="transmembrane region" description="Helical" evidence="2">
    <location>
        <begin position="114"/>
        <end position="133"/>
    </location>
</feature>
<keyword evidence="2" id="KW-0472">Membrane</keyword>
<dbReference type="Proteomes" id="UP000215896">
    <property type="component" value="Unassembled WGS sequence"/>
</dbReference>
<keyword evidence="3" id="KW-0645">Protease</keyword>
<dbReference type="PANTHER" id="PTHR36844:SF1">
    <property type="entry name" value="PROTEASE PRSW"/>
    <property type="match status" value="1"/>
</dbReference>
<comment type="caution">
    <text evidence="3">The sequence shown here is derived from an EMBL/GenBank/DDBJ whole genome shotgun (WGS) entry which is preliminary data.</text>
</comment>
<gene>
    <name evidence="3" type="ORF">CGZ94_19515</name>
</gene>
<dbReference type="AlphaFoldDB" id="A0A255FZH5"/>
<dbReference type="OrthoDB" id="9785431at2"/>
<feature type="transmembrane region" description="Helical" evidence="2">
    <location>
        <begin position="297"/>
        <end position="318"/>
    </location>
</feature>
<evidence type="ECO:0000256" key="2">
    <source>
        <dbReference type="SAM" id="Phobius"/>
    </source>
</evidence>
<feature type="transmembrane region" description="Helical" evidence="2">
    <location>
        <begin position="153"/>
        <end position="178"/>
    </location>
</feature>
<keyword evidence="4" id="KW-1185">Reference proteome</keyword>